<comment type="caution">
    <text evidence="3">The sequence shown here is derived from an EMBL/GenBank/DDBJ whole genome shotgun (WGS) entry which is preliminary data.</text>
</comment>
<organism evidence="3 4">
    <name type="scientific">Saccharothrix lopnurensis</name>
    <dbReference type="NCBI Taxonomy" id="1670621"/>
    <lineage>
        <taxon>Bacteria</taxon>
        <taxon>Bacillati</taxon>
        <taxon>Actinomycetota</taxon>
        <taxon>Actinomycetes</taxon>
        <taxon>Pseudonocardiales</taxon>
        <taxon>Pseudonocardiaceae</taxon>
        <taxon>Saccharothrix</taxon>
    </lineage>
</organism>
<dbReference type="EMBL" id="JBHSQO010000002">
    <property type="protein sequence ID" value="MFC6088319.1"/>
    <property type="molecule type" value="Genomic_DNA"/>
</dbReference>
<evidence type="ECO:0000313" key="4">
    <source>
        <dbReference type="Proteomes" id="UP001596220"/>
    </source>
</evidence>
<evidence type="ECO:0008006" key="5">
    <source>
        <dbReference type="Google" id="ProtNLM"/>
    </source>
</evidence>
<feature type="region of interest" description="Disordered" evidence="1">
    <location>
        <begin position="66"/>
        <end position="122"/>
    </location>
</feature>
<gene>
    <name evidence="3" type="ORF">ACFP3R_03475</name>
</gene>
<evidence type="ECO:0000256" key="1">
    <source>
        <dbReference type="SAM" id="MobiDB-lite"/>
    </source>
</evidence>
<feature type="compositionally biased region" description="Low complexity" evidence="1">
    <location>
        <begin position="75"/>
        <end position="84"/>
    </location>
</feature>
<accession>A0ABW1P047</accession>
<name>A0ABW1P047_9PSEU</name>
<dbReference type="Proteomes" id="UP001596220">
    <property type="component" value="Unassembled WGS sequence"/>
</dbReference>
<evidence type="ECO:0000256" key="2">
    <source>
        <dbReference type="SAM" id="SignalP"/>
    </source>
</evidence>
<feature type="chain" id="PRO_5045692894" description="Secreted protein" evidence="2">
    <location>
        <begin position="26"/>
        <end position="122"/>
    </location>
</feature>
<evidence type="ECO:0000313" key="3">
    <source>
        <dbReference type="EMBL" id="MFC6088319.1"/>
    </source>
</evidence>
<proteinExistence type="predicted"/>
<sequence>MNKRIAVALAGAALGATTLAGVALAAPAEERQDPADETRAVICRVLEELEGLEGVDLSDILDDLKCDDEDDPTETTTTTRAAAANGGGGAVESRYKPENPNHYVPKPNDYLDIPKPNDYLDI</sequence>
<dbReference type="RefSeq" id="WP_380632679.1">
    <property type="nucleotide sequence ID" value="NZ_JBHSQO010000002.1"/>
</dbReference>
<reference evidence="4" key="1">
    <citation type="journal article" date="2019" name="Int. J. Syst. Evol. Microbiol.">
        <title>The Global Catalogue of Microorganisms (GCM) 10K type strain sequencing project: providing services to taxonomists for standard genome sequencing and annotation.</title>
        <authorList>
            <consortium name="The Broad Institute Genomics Platform"/>
            <consortium name="The Broad Institute Genome Sequencing Center for Infectious Disease"/>
            <person name="Wu L."/>
            <person name="Ma J."/>
        </authorList>
    </citation>
    <scope>NUCLEOTIDE SEQUENCE [LARGE SCALE GENOMIC DNA]</scope>
    <source>
        <strain evidence="4">CGMCC 4.7246</strain>
    </source>
</reference>
<protein>
    <recommendedName>
        <fullName evidence="5">Secreted protein</fullName>
    </recommendedName>
</protein>
<keyword evidence="4" id="KW-1185">Reference proteome</keyword>
<feature type="signal peptide" evidence="2">
    <location>
        <begin position="1"/>
        <end position="25"/>
    </location>
</feature>
<keyword evidence="2" id="KW-0732">Signal</keyword>